<evidence type="ECO:0000256" key="6">
    <source>
        <dbReference type="ARBA" id="ARBA00023163"/>
    </source>
</evidence>
<dbReference type="PATRIC" id="fig|1249627.3.peg.1674"/>
<name>W9VHF8_9GAMM</name>
<sequence>MPWGALVFRGVSIVNLDVKGRLAIPSRHRERLQEMCGSHLVVTVDRDRCLLLYPEPEWEVIERKFAALPALDPTARSLQRLYVGNAQDVDIDAQGRILIPQYLRDFAALDKRVAFVGQGVKFELWDEDAWTARNEAALNDAAIGDLAQQAGLGSLTL</sequence>
<dbReference type="CDD" id="cd16321">
    <property type="entry name" value="MraZ_C"/>
    <property type="match status" value="1"/>
</dbReference>
<dbReference type="GO" id="GO:0000976">
    <property type="term" value="F:transcription cis-regulatory region binding"/>
    <property type="evidence" value="ECO:0007669"/>
    <property type="project" value="TreeGrafter"/>
</dbReference>
<comment type="subcellular location">
    <subcellularLocation>
        <location evidence="7">Cytoplasm</location>
        <location evidence="7">Nucleoid</location>
    </subcellularLocation>
</comment>
<dbReference type="STRING" id="1249627.D779_1224"/>
<dbReference type="GO" id="GO:0009295">
    <property type="term" value="C:nucleoid"/>
    <property type="evidence" value="ECO:0007669"/>
    <property type="project" value="UniProtKB-SubCell"/>
</dbReference>
<keyword evidence="3" id="KW-0677">Repeat</keyword>
<keyword evidence="10" id="KW-1185">Reference proteome</keyword>
<dbReference type="PANTHER" id="PTHR34701">
    <property type="entry name" value="TRANSCRIPTIONAL REGULATOR MRAZ"/>
    <property type="match status" value="1"/>
</dbReference>
<keyword evidence="9" id="KW-0132">Cell division</keyword>
<evidence type="ECO:0000313" key="10">
    <source>
        <dbReference type="Proteomes" id="UP000019460"/>
    </source>
</evidence>
<dbReference type="Proteomes" id="UP000019460">
    <property type="component" value="Unassembled WGS sequence"/>
</dbReference>
<dbReference type="InterPro" id="IPR035642">
    <property type="entry name" value="MraZ_N"/>
</dbReference>
<dbReference type="Gene3D" id="3.40.1550.20">
    <property type="entry name" value="Transcriptional regulator MraZ domain"/>
    <property type="match status" value="1"/>
</dbReference>
<dbReference type="eggNOG" id="COG2001">
    <property type="taxonomic scope" value="Bacteria"/>
</dbReference>
<dbReference type="NCBIfam" id="TIGR00242">
    <property type="entry name" value="division/cell wall cluster transcriptional repressor MraZ"/>
    <property type="match status" value="1"/>
</dbReference>
<evidence type="ECO:0000256" key="2">
    <source>
        <dbReference type="ARBA" id="ARBA00022490"/>
    </source>
</evidence>
<proteinExistence type="inferred from homology"/>
<dbReference type="PANTHER" id="PTHR34701:SF1">
    <property type="entry name" value="TRANSCRIPTIONAL REGULATOR MRAZ"/>
    <property type="match status" value="1"/>
</dbReference>
<dbReference type="AlphaFoldDB" id="W9VHF8"/>
<evidence type="ECO:0000256" key="3">
    <source>
        <dbReference type="ARBA" id="ARBA00022737"/>
    </source>
</evidence>
<dbReference type="GO" id="GO:0051301">
    <property type="term" value="P:cell division"/>
    <property type="evidence" value="ECO:0007669"/>
    <property type="project" value="UniProtKB-KW"/>
</dbReference>
<dbReference type="GO" id="GO:2000143">
    <property type="term" value="P:negative regulation of DNA-templated transcription initiation"/>
    <property type="evidence" value="ECO:0007669"/>
    <property type="project" value="TreeGrafter"/>
</dbReference>
<dbReference type="CDD" id="cd16320">
    <property type="entry name" value="MraZ_N"/>
    <property type="match status" value="1"/>
</dbReference>
<dbReference type="InterPro" id="IPR003444">
    <property type="entry name" value="MraZ"/>
</dbReference>
<comment type="caution">
    <text evidence="9">The sequence shown here is derived from an EMBL/GenBank/DDBJ whole genome shotgun (WGS) entry which is preliminary data.</text>
</comment>
<reference evidence="9 10" key="1">
    <citation type="submission" date="2012-11" db="EMBL/GenBank/DDBJ databases">
        <title>Genome assembly of Thiorhodococcus sp. AK35.</title>
        <authorList>
            <person name="Nupur N."/>
            <person name="Khatri I."/>
            <person name="Subramanian S."/>
            <person name="Pinnaka A."/>
        </authorList>
    </citation>
    <scope>NUCLEOTIDE SEQUENCE [LARGE SCALE GENOMIC DNA]</scope>
    <source>
        <strain evidence="9 10">AK35</strain>
    </source>
</reference>
<dbReference type="InterPro" id="IPR038619">
    <property type="entry name" value="MraZ_sf"/>
</dbReference>
<dbReference type="GO" id="GO:0003700">
    <property type="term" value="F:DNA-binding transcription factor activity"/>
    <property type="evidence" value="ECO:0007669"/>
    <property type="project" value="UniProtKB-UniRule"/>
</dbReference>
<dbReference type="HAMAP" id="MF_01008">
    <property type="entry name" value="MraZ"/>
    <property type="match status" value="1"/>
</dbReference>
<keyword evidence="2 7" id="KW-0963">Cytoplasm</keyword>
<evidence type="ECO:0000313" key="9">
    <source>
        <dbReference type="EMBL" id="EXJ15482.1"/>
    </source>
</evidence>
<dbReference type="InterPro" id="IPR037914">
    <property type="entry name" value="SpoVT-AbrB_sf"/>
</dbReference>
<evidence type="ECO:0000256" key="4">
    <source>
        <dbReference type="ARBA" id="ARBA00023015"/>
    </source>
</evidence>
<dbReference type="InterPro" id="IPR020603">
    <property type="entry name" value="MraZ_dom"/>
</dbReference>
<dbReference type="Pfam" id="PF02381">
    <property type="entry name" value="MraZ"/>
    <property type="match status" value="2"/>
</dbReference>
<keyword evidence="9" id="KW-0131">Cell cycle</keyword>
<evidence type="ECO:0000256" key="5">
    <source>
        <dbReference type="ARBA" id="ARBA00023125"/>
    </source>
</evidence>
<keyword evidence="5 7" id="KW-0238">DNA-binding</keyword>
<gene>
    <name evidence="7" type="primary">mraZ</name>
    <name evidence="9" type="ORF">D779_1224</name>
</gene>
<evidence type="ECO:0000256" key="1">
    <source>
        <dbReference type="ARBA" id="ARBA00013860"/>
    </source>
</evidence>
<evidence type="ECO:0000256" key="7">
    <source>
        <dbReference type="HAMAP-Rule" id="MF_01008"/>
    </source>
</evidence>
<protein>
    <recommendedName>
        <fullName evidence="1 7">Transcriptional regulator MraZ</fullName>
    </recommendedName>
</protein>
<keyword evidence="4 7" id="KW-0805">Transcription regulation</keyword>
<comment type="similarity">
    <text evidence="7">Belongs to the MraZ family.</text>
</comment>
<accession>W9VHF8</accession>
<dbReference type="InterPro" id="IPR007159">
    <property type="entry name" value="SpoVT-AbrB_dom"/>
</dbReference>
<dbReference type="PROSITE" id="PS51740">
    <property type="entry name" value="SPOVT_ABRB"/>
    <property type="match status" value="2"/>
</dbReference>
<dbReference type="InterPro" id="IPR035644">
    <property type="entry name" value="MraZ_C"/>
</dbReference>
<organism evidence="9 10">
    <name type="scientific">Imhoffiella purpurea</name>
    <dbReference type="NCBI Taxonomy" id="1249627"/>
    <lineage>
        <taxon>Bacteria</taxon>
        <taxon>Pseudomonadati</taxon>
        <taxon>Pseudomonadota</taxon>
        <taxon>Gammaproteobacteria</taxon>
        <taxon>Chromatiales</taxon>
        <taxon>Chromatiaceae</taxon>
        <taxon>Imhoffiella</taxon>
    </lineage>
</organism>
<dbReference type="EMBL" id="AONC01000025">
    <property type="protein sequence ID" value="EXJ15482.1"/>
    <property type="molecule type" value="Genomic_DNA"/>
</dbReference>
<evidence type="ECO:0000259" key="8">
    <source>
        <dbReference type="PROSITE" id="PS51740"/>
    </source>
</evidence>
<dbReference type="GO" id="GO:0005737">
    <property type="term" value="C:cytoplasm"/>
    <property type="evidence" value="ECO:0007669"/>
    <property type="project" value="UniProtKB-UniRule"/>
</dbReference>
<dbReference type="SUPFAM" id="SSF89447">
    <property type="entry name" value="AbrB/MazE/MraZ-like"/>
    <property type="match status" value="1"/>
</dbReference>
<feature type="domain" description="SpoVT-AbrB" evidence="8">
    <location>
        <begin position="11"/>
        <end position="57"/>
    </location>
</feature>
<feature type="domain" description="SpoVT-AbrB" evidence="8">
    <location>
        <begin position="86"/>
        <end position="129"/>
    </location>
</feature>
<keyword evidence="6 7" id="KW-0804">Transcription</keyword>
<comment type="subunit">
    <text evidence="7">Forms oligomers.</text>
</comment>